<evidence type="ECO:0000256" key="6">
    <source>
        <dbReference type="ARBA" id="ARBA00023136"/>
    </source>
</evidence>
<keyword evidence="4 10" id="KW-0732">Signal</keyword>
<dbReference type="PANTHER" id="PTHR15071:SF0">
    <property type="entry name" value="MANNOSE 6-PHOSPHATE RECEPTOR-LIKE PROTEIN 1"/>
    <property type="match status" value="1"/>
</dbReference>
<evidence type="ECO:0000256" key="3">
    <source>
        <dbReference type="ARBA" id="ARBA00022692"/>
    </source>
</evidence>
<protein>
    <recommendedName>
        <fullName evidence="11">MRH domain-containing protein</fullName>
    </recommendedName>
</protein>
<evidence type="ECO:0000256" key="7">
    <source>
        <dbReference type="ARBA" id="ARBA00023157"/>
    </source>
</evidence>
<dbReference type="GO" id="GO:0005802">
    <property type="term" value="C:trans-Golgi network"/>
    <property type="evidence" value="ECO:0007669"/>
    <property type="project" value="TreeGrafter"/>
</dbReference>
<dbReference type="Pfam" id="PF02157">
    <property type="entry name" value="Man-6-P_recep"/>
    <property type="match status" value="1"/>
</dbReference>
<keyword evidence="2" id="KW-0813">Transport</keyword>
<evidence type="ECO:0000256" key="4">
    <source>
        <dbReference type="ARBA" id="ARBA00022729"/>
    </source>
</evidence>
<feature type="transmembrane region" description="Helical" evidence="9">
    <location>
        <begin position="182"/>
        <end position="203"/>
    </location>
</feature>
<dbReference type="EMBL" id="JAZGQO010000021">
    <property type="protein sequence ID" value="KAK6166572.1"/>
    <property type="molecule type" value="Genomic_DNA"/>
</dbReference>
<dbReference type="FunFam" id="2.70.130.10:FF:000029">
    <property type="entry name" value="uncharacterized protein LOC100184158"/>
    <property type="match status" value="1"/>
</dbReference>
<evidence type="ECO:0000256" key="2">
    <source>
        <dbReference type="ARBA" id="ARBA00022448"/>
    </source>
</evidence>
<keyword evidence="6 9" id="KW-0472">Membrane</keyword>
<sequence>MESLNKILLNIIFLFFTLQNIYCQQCVGNGPCSCTFDDGSGVVDISSLASTGQPRFKDQPSAVATDAYLYSYNPCLPFTEGTCAGVSACQNSFNTEYYMIGDQTSAQWSFDGTNIQVYYSKTQDGVLRETFVKYVCDVNAKTPTMIMNGELGPAQFYMTVTTECACPNGCVDESNIVITVEAGISTGTILDILFIVGIFIYVAGGMTYMRVRNQATGVEMLPNRGFWSALPGLVKDGCVFVVSKVRSKRSTYDEV</sequence>
<dbReference type="InterPro" id="IPR028927">
    <property type="entry name" value="Man-6-P_rcpt"/>
</dbReference>
<proteinExistence type="predicted"/>
<feature type="domain" description="MRH" evidence="11">
    <location>
        <begin position="30"/>
        <end position="168"/>
    </location>
</feature>
<dbReference type="Proteomes" id="UP001347796">
    <property type="component" value="Unassembled WGS sequence"/>
</dbReference>
<dbReference type="AlphaFoldDB" id="A0AAN8FY48"/>
<dbReference type="Gene3D" id="2.70.130.10">
    <property type="entry name" value="Mannose-6-phosphate receptor binding domain"/>
    <property type="match status" value="1"/>
</dbReference>
<keyword evidence="13" id="KW-1185">Reference proteome</keyword>
<evidence type="ECO:0000259" key="11">
    <source>
        <dbReference type="PROSITE" id="PS51914"/>
    </source>
</evidence>
<keyword evidence="7" id="KW-1015">Disulfide bond</keyword>
<dbReference type="SUPFAM" id="SSF50911">
    <property type="entry name" value="Mannose 6-phosphate receptor domain"/>
    <property type="match status" value="1"/>
</dbReference>
<evidence type="ECO:0000313" key="12">
    <source>
        <dbReference type="EMBL" id="KAK6166572.1"/>
    </source>
</evidence>
<reference evidence="12 13" key="1">
    <citation type="submission" date="2024-01" db="EMBL/GenBank/DDBJ databases">
        <title>The genome of the rayed Mediterranean limpet Patella caerulea (Linnaeus, 1758).</title>
        <authorList>
            <person name="Anh-Thu Weber A."/>
            <person name="Halstead-Nussloch G."/>
        </authorList>
    </citation>
    <scope>NUCLEOTIDE SEQUENCE [LARGE SCALE GENOMIC DNA]</scope>
    <source>
        <strain evidence="12">AATW-2023a</strain>
        <tissue evidence="12">Whole specimen</tissue>
    </source>
</reference>
<comment type="caution">
    <text evidence="12">The sequence shown here is derived from an EMBL/GenBank/DDBJ whole genome shotgun (WGS) entry which is preliminary data.</text>
</comment>
<evidence type="ECO:0000256" key="9">
    <source>
        <dbReference type="SAM" id="Phobius"/>
    </source>
</evidence>
<keyword evidence="5 9" id="KW-1133">Transmembrane helix</keyword>
<name>A0AAN8FY48_PATCE</name>
<evidence type="ECO:0000256" key="1">
    <source>
        <dbReference type="ARBA" id="ARBA00004308"/>
    </source>
</evidence>
<keyword evidence="8" id="KW-0325">Glycoprotein</keyword>
<feature type="signal peptide" evidence="10">
    <location>
        <begin position="1"/>
        <end position="23"/>
    </location>
</feature>
<evidence type="ECO:0000313" key="13">
    <source>
        <dbReference type="Proteomes" id="UP001347796"/>
    </source>
</evidence>
<evidence type="ECO:0000256" key="10">
    <source>
        <dbReference type="SAM" id="SignalP"/>
    </source>
</evidence>
<dbReference type="InterPro" id="IPR044865">
    <property type="entry name" value="MRH_dom"/>
</dbReference>
<dbReference type="InterPro" id="IPR009011">
    <property type="entry name" value="Man6P_isomerase_rcpt-bd_dom_sf"/>
</dbReference>
<evidence type="ECO:0000256" key="5">
    <source>
        <dbReference type="ARBA" id="ARBA00022989"/>
    </source>
</evidence>
<dbReference type="GO" id="GO:0000139">
    <property type="term" value="C:Golgi membrane"/>
    <property type="evidence" value="ECO:0007669"/>
    <property type="project" value="UniProtKB-SubCell"/>
</dbReference>
<feature type="chain" id="PRO_5042838448" description="MRH domain-containing protein" evidence="10">
    <location>
        <begin position="24"/>
        <end position="255"/>
    </location>
</feature>
<dbReference type="PROSITE" id="PS51914">
    <property type="entry name" value="MRH"/>
    <property type="match status" value="1"/>
</dbReference>
<gene>
    <name evidence="12" type="ORF">SNE40_023229</name>
</gene>
<evidence type="ECO:0000256" key="8">
    <source>
        <dbReference type="ARBA" id="ARBA00023180"/>
    </source>
</evidence>
<dbReference type="PANTHER" id="PTHR15071">
    <property type="entry name" value="MANNOSE-6-PHOSPHATE RECEPTOR FAMILY MEMBER"/>
    <property type="match status" value="1"/>
</dbReference>
<comment type="subcellular location">
    <subcellularLocation>
        <location evidence="1">Endomembrane system</location>
    </subcellularLocation>
</comment>
<accession>A0AAN8FY48</accession>
<organism evidence="12 13">
    <name type="scientific">Patella caerulea</name>
    <name type="common">Rayed Mediterranean limpet</name>
    <dbReference type="NCBI Taxonomy" id="87958"/>
    <lineage>
        <taxon>Eukaryota</taxon>
        <taxon>Metazoa</taxon>
        <taxon>Spiralia</taxon>
        <taxon>Lophotrochozoa</taxon>
        <taxon>Mollusca</taxon>
        <taxon>Gastropoda</taxon>
        <taxon>Patellogastropoda</taxon>
        <taxon>Patelloidea</taxon>
        <taxon>Patellidae</taxon>
        <taxon>Patella</taxon>
    </lineage>
</organism>
<keyword evidence="3 9" id="KW-0812">Transmembrane</keyword>
<dbReference type="GO" id="GO:0010008">
    <property type="term" value="C:endosome membrane"/>
    <property type="evidence" value="ECO:0007669"/>
    <property type="project" value="UniProtKB-SubCell"/>
</dbReference>